<dbReference type="InterPro" id="IPR010730">
    <property type="entry name" value="HET"/>
</dbReference>
<feature type="non-terminal residue" evidence="2">
    <location>
        <position position="220"/>
    </location>
</feature>
<dbReference type="Pfam" id="PF06985">
    <property type="entry name" value="HET"/>
    <property type="match status" value="1"/>
</dbReference>
<name>A0A6A6DK20_9PEZI</name>
<dbReference type="PANTHER" id="PTHR24148">
    <property type="entry name" value="ANKYRIN REPEAT DOMAIN-CONTAINING PROTEIN 39 HOMOLOG-RELATED"/>
    <property type="match status" value="1"/>
</dbReference>
<keyword evidence="3" id="KW-1185">Reference proteome</keyword>
<dbReference type="PANTHER" id="PTHR24148:SF73">
    <property type="entry name" value="HET DOMAIN PROTEIN (AFU_ORTHOLOGUE AFUA_8G01020)"/>
    <property type="match status" value="1"/>
</dbReference>
<evidence type="ECO:0000313" key="3">
    <source>
        <dbReference type="Proteomes" id="UP000800200"/>
    </source>
</evidence>
<organism evidence="2 3">
    <name type="scientific">Zopfia rhizophila CBS 207.26</name>
    <dbReference type="NCBI Taxonomy" id="1314779"/>
    <lineage>
        <taxon>Eukaryota</taxon>
        <taxon>Fungi</taxon>
        <taxon>Dikarya</taxon>
        <taxon>Ascomycota</taxon>
        <taxon>Pezizomycotina</taxon>
        <taxon>Dothideomycetes</taxon>
        <taxon>Dothideomycetes incertae sedis</taxon>
        <taxon>Zopfiaceae</taxon>
        <taxon>Zopfia</taxon>
    </lineage>
</organism>
<sequence length="220" mass="25665">MDLEAEFIYRRLEDAPLYDAISHVWGSDAHKDHPFILHGKRFPVTKKVYDILLSMSSLFGDRDIWIDSLCIDQDDTYYEKRHQISKMVGIYKAAVSVHICLEGPDNSWLAGQYLQEILIFHAIAPGIFDAVMLENVYNRRSDKWLSARIDGLLDLINNQWFRRIWIVQEFVAGYHIVVHYGGSCIPWEDIIRLHHIVTTTNLSMLLRYSTNKPGNLNRFL</sequence>
<dbReference type="EMBL" id="ML994668">
    <property type="protein sequence ID" value="KAF2179283.1"/>
    <property type="molecule type" value="Genomic_DNA"/>
</dbReference>
<dbReference type="OrthoDB" id="3553147at2759"/>
<feature type="domain" description="Heterokaryon incompatibility" evidence="1">
    <location>
        <begin position="18"/>
        <end position="169"/>
    </location>
</feature>
<accession>A0A6A6DK20</accession>
<dbReference type="Proteomes" id="UP000800200">
    <property type="component" value="Unassembled WGS sequence"/>
</dbReference>
<evidence type="ECO:0000313" key="2">
    <source>
        <dbReference type="EMBL" id="KAF2179283.1"/>
    </source>
</evidence>
<proteinExistence type="predicted"/>
<gene>
    <name evidence="2" type="ORF">K469DRAFT_674493</name>
</gene>
<dbReference type="InterPro" id="IPR052895">
    <property type="entry name" value="HetReg/Transcr_Mod"/>
</dbReference>
<dbReference type="AlphaFoldDB" id="A0A6A6DK20"/>
<reference evidence="2" key="1">
    <citation type="journal article" date="2020" name="Stud. Mycol.">
        <title>101 Dothideomycetes genomes: a test case for predicting lifestyles and emergence of pathogens.</title>
        <authorList>
            <person name="Haridas S."/>
            <person name="Albert R."/>
            <person name="Binder M."/>
            <person name="Bloem J."/>
            <person name="Labutti K."/>
            <person name="Salamov A."/>
            <person name="Andreopoulos B."/>
            <person name="Baker S."/>
            <person name="Barry K."/>
            <person name="Bills G."/>
            <person name="Bluhm B."/>
            <person name="Cannon C."/>
            <person name="Castanera R."/>
            <person name="Culley D."/>
            <person name="Daum C."/>
            <person name="Ezra D."/>
            <person name="Gonzalez J."/>
            <person name="Henrissat B."/>
            <person name="Kuo A."/>
            <person name="Liang C."/>
            <person name="Lipzen A."/>
            <person name="Lutzoni F."/>
            <person name="Magnuson J."/>
            <person name="Mondo S."/>
            <person name="Nolan M."/>
            <person name="Ohm R."/>
            <person name="Pangilinan J."/>
            <person name="Park H.-J."/>
            <person name="Ramirez L."/>
            <person name="Alfaro M."/>
            <person name="Sun H."/>
            <person name="Tritt A."/>
            <person name="Yoshinaga Y."/>
            <person name="Zwiers L.-H."/>
            <person name="Turgeon B."/>
            <person name="Goodwin S."/>
            <person name="Spatafora J."/>
            <person name="Crous P."/>
            <person name="Grigoriev I."/>
        </authorList>
    </citation>
    <scope>NUCLEOTIDE SEQUENCE</scope>
    <source>
        <strain evidence="2">CBS 207.26</strain>
    </source>
</reference>
<protein>
    <recommendedName>
        <fullName evidence="1">Heterokaryon incompatibility domain-containing protein</fullName>
    </recommendedName>
</protein>
<evidence type="ECO:0000259" key="1">
    <source>
        <dbReference type="Pfam" id="PF06985"/>
    </source>
</evidence>